<dbReference type="GO" id="GO:0033925">
    <property type="term" value="F:mannosyl-glycoprotein endo-beta-N-acetylglucosaminidase activity"/>
    <property type="evidence" value="ECO:0007669"/>
    <property type="project" value="UniProtKB-EC"/>
</dbReference>
<dbReference type="AlphaFoldDB" id="A0A409XE02"/>
<dbReference type="Proteomes" id="UP000283269">
    <property type="component" value="Unassembled WGS sequence"/>
</dbReference>
<dbReference type="InterPro" id="IPR005201">
    <property type="entry name" value="TIM_ENGase"/>
</dbReference>
<evidence type="ECO:0000313" key="3">
    <source>
        <dbReference type="Proteomes" id="UP000283269"/>
    </source>
</evidence>
<evidence type="ECO:0000313" key="2">
    <source>
        <dbReference type="EMBL" id="PPQ88877.1"/>
    </source>
</evidence>
<dbReference type="STRING" id="93625.A0A409XE02"/>
<dbReference type="Gene3D" id="3.20.20.80">
    <property type="entry name" value="Glycosidases"/>
    <property type="match status" value="1"/>
</dbReference>
<dbReference type="EMBL" id="NHYD01001992">
    <property type="protein sequence ID" value="PPQ88877.1"/>
    <property type="molecule type" value="Genomic_DNA"/>
</dbReference>
<dbReference type="PANTHER" id="PTHR13246">
    <property type="entry name" value="ENDO BETA N-ACETYLGLUCOSAMINIDASE"/>
    <property type="match status" value="1"/>
</dbReference>
<dbReference type="InParanoid" id="A0A409XE02"/>
<accession>A0A409XE02</accession>
<proteinExistence type="predicted"/>
<reference evidence="2 3" key="1">
    <citation type="journal article" date="2018" name="Evol. Lett.">
        <title>Horizontal gene cluster transfer increased hallucinogenic mushroom diversity.</title>
        <authorList>
            <person name="Reynolds H.T."/>
            <person name="Vijayakumar V."/>
            <person name="Gluck-Thaler E."/>
            <person name="Korotkin H.B."/>
            <person name="Matheny P.B."/>
            <person name="Slot J.C."/>
        </authorList>
    </citation>
    <scope>NUCLEOTIDE SEQUENCE [LARGE SCALE GENOMIC DNA]</scope>
    <source>
        <strain evidence="2 3">2631</strain>
    </source>
</reference>
<gene>
    <name evidence="2" type="ORF">CVT25_009112</name>
</gene>
<sequence>MPITGNTIPPPRQPLYFKSLKELDNWSAGSASKRFDGIVKYKPRRPGVDALNRGKLLVCHDYKGGYTESPFARSYTFNFWPTCDTFIYFSHQRVTVPPPGWISAAHRQGVKMLGTLIFEGGGEEDCLRLLVGKMPTSKTGQVGQSTTSMTLPLSPYYATVLAELARERGFDGYLLNFECPLAGGVEQTRALAAWITLLHSEILEKVGPHGETLWYDSVIIDGRLAWQDRLNSYNLPFFLSSSGFFSNYTWRADYPALTAQYFLSLDPALVGNTADSHSQRTQKTLQEIYMGVDVWGRGSHGGGGLGCYKAISHISPESLGLSVALFGQAWTWESEQDKPGWTWDSWWEYESKLWVGPVDGPVEVPEAPRRQGEPECLHGPFVPISSFFLQLPPPDPSQIRFHTTFCPGTGLGWFVNGNKVYTSANGWTDVDKQTSVGDFLWPCPKLYWEDEREDEIPKALSAFCMDDAWNGGNSIRISISSPGSEDEVAAYRPLWLPVQSLSITSRQSYEASIIYKIDQDSTSELDTEFALADRSLPGSTDDFVCNIGSNLTEELAGGWNKLTIQFNTSTSDGISSPPTHVAIGLVVAILTEEPSKPVRLSFLLGQLNASAHLPQPFSEEDPIILWADYSPKSPGPPGAAARFSGTLTWEVAACFPRLTKLNVASPEDPLSAWNSQPTIDWFPSYIYFNIYALPFIDQWNVGPVEKAVWIGTSGWDGQKNGFDVLPENLPITVPASNIKVRFFIQGVNDRGEVLKWEKCAYIDVSA</sequence>
<dbReference type="Pfam" id="PF03644">
    <property type="entry name" value="Glyco_hydro_85"/>
    <property type="match status" value="1"/>
</dbReference>
<keyword evidence="3" id="KW-1185">Reference proteome</keyword>
<feature type="domain" description="Cytosolic endo-beta-N-acetylglucosaminidase TIM barrel" evidence="1">
    <location>
        <begin position="70"/>
        <end position="413"/>
    </location>
</feature>
<comment type="caution">
    <text evidence="2">The sequence shown here is derived from an EMBL/GenBank/DDBJ whole genome shotgun (WGS) entry which is preliminary data.</text>
</comment>
<protein>
    <recommendedName>
        <fullName evidence="1">Cytosolic endo-beta-N-acetylglucosaminidase TIM barrel domain-containing protein</fullName>
    </recommendedName>
</protein>
<dbReference type="GO" id="GO:0005829">
    <property type="term" value="C:cytosol"/>
    <property type="evidence" value="ECO:0007669"/>
    <property type="project" value="UniProtKB-SubCell"/>
</dbReference>
<name>A0A409XE02_PSICY</name>
<dbReference type="OrthoDB" id="284473at2759"/>
<evidence type="ECO:0000259" key="1">
    <source>
        <dbReference type="Pfam" id="PF03644"/>
    </source>
</evidence>
<dbReference type="PANTHER" id="PTHR13246:SF1">
    <property type="entry name" value="CYTOSOLIC ENDO-BETA-N-ACETYLGLUCOSAMINIDASE"/>
    <property type="match status" value="1"/>
</dbReference>
<dbReference type="InterPro" id="IPR032979">
    <property type="entry name" value="ENGase"/>
</dbReference>
<organism evidence="2 3">
    <name type="scientific">Psilocybe cyanescens</name>
    <dbReference type="NCBI Taxonomy" id="93625"/>
    <lineage>
        <taxon>Eukaryota</taxon>
        <taxon>Fungi</taxon>
        <taxon>Dikarya</taxon>
        <taxon>Basidiomycota</taxon>
        <taxon>Agaricomycotina</taxon>
        <taxon>Agaricomycetes</taxon>
        <taxon>Agaricomycetidae</taxon>
        <taxon>Agaricales</taxon>
        <taxon>Agaricineae</taxon>
        <taxon>Strophariaceae</taxon>
        <taxon>Psilocybe</taxon>
    </lineage>
</organism>
<dbReference type="Gene3D" id="2.60.120.260">
    <property type="entry name" value="Galactose-binding domain-like"/>
    <property type="match status" value="1"/>
</dbReference>